<keyword evidence="11" id="KW-1133">Transmembrane helix</keyword>
<dbReference type="FunFam" id="3.40.50.300:FF:000741">
    <property type="entry name" value="Putative mitochondrial dynamin GTPase"/>
    <property type="match status" value="1"/>
</dbReference>
<keyword evidence="7" id="KW-0999">Mitochondrion inner membrane</keyword>
<dbReference type="STRING" id="2020962.A0A2N1JCI3"/>
<sequence length="884" mass="98256">MLKMMRLPLYGATAAGGAYAYTHYKLDELKGKLNAWYGSASDAASGWYGSASDAASGWYGSASDAASGWYGTLSGTLESSRSSLGDFFGNLKSTGTREEAQDGDDGDNGGGDKNGGNNGGGDDEKGLLGAAALGAALTSDNAPSKDEQPAQGSTEDLMLLTRKLIEVRNMLQDIDQDSEELNLPSIVVIGSQSSGKSSVLESIVGHEFLPKGTNMVTRRPIELTLVHTERNAETPNGLIEYGEFPGLGMGRIADFSGIQKVLYDLNMMVSKEEGVSDDPIQLHIYSPQVPDLSLIDLPGYVQLSSMDQPEALREKIATLCDKYIREPNIILAVCAADVDLANSPALRASRKVDPLGQRTIGVVTKMDLIPPKEGAAILNNNKYPLALGYIGVVCKPPPPPSNSMFTLGRNRNVVQLTQEYEHEFFTEYHEDFSAPTHGRSAGVQPLVGTHALRTRLMVVLEESMGASLSGVAETVRKELDEASYQFKVQYNDRIITAESYVTEVIDVLKQRFKYFAHHFGKPEVRVLLKSALDDKVMDALAQMYWTDGRVVELTELGNRRRGSPEELDPVWMHKLDASTGTVTKCGVGRLSTQLVANTIRAQLEQLALAEPLNYHHETVERIVAFGTALLTERFGVTADQVENCIKPYKYEVDVDGREWEEGRKQSEILMRNELDMCNEAHDRLKKLVGGRRLRGAVEYISQLEQREKDRIAQRIEHTGDPEQAIQTLDDQNDPTRPGFNAALLMKAREARFLENRAGILHMRMLALRSRRCKAGPQSKVFCPETFLDVVADKLTQTAVMFINIELLAEFFYQFPREIDARLGYDMTNEQMVEFARQNPSIRSHLDLQHRKMKLDDVMTKLTELTQLYQGKHPKKHQSSRWLFF</sequence>
<evidence type="ECO:0000256" key="12">
    <source>
        <dbReference type="ARBA" id="ARBA00023128"/>
    </source>
</evidence>
<evidence type="ECO:0000259" key="19">
    <source>
        <dbReference type="PROSITE" id="PS51388"/>
    </source>
</evidence>
<name>A0A2N1JCI3_9BASI</name>
<dbReference type="GO" id="GO:0061024">
    <property type="term" value="P:membrane organization"/>
    <property type="evidence" value="ECO:0007669"/>
    <property type="project" value="UniProtKB-ARBA"/>
</dbReference>
<dbReference type="GO" id="GO:0005758">
    <property type="term" value="C:mitochondrial intermembrane space"/>
    <property type="evidence" value="ECO:0007669"/>
    <property type="project" value="UniProtKB-SubCell"/>
</dbReference>
<evidence type="ECO:0000256" key="2">
    <source>
        <dbReference type="ARBA" id="ARBA00004569"/>
    </source>
</evidence>
<feature type="domain" description="Dynamin-type G" evidence="20">
    <location>
        <begin position="180"/>
        <end position="469"/>
    </location>
</feature>
<evidence type="ECO:0000259" key="20">
    <source>
        <dbReference type="PROSITE" id="PS51718"/>
    </source>
</evidence>
<keyword evidence="14" id="KW-0472">Membrane</keyword>
<evidence type="ECO:0000256" key="17">
    <source>
        <dbReference type="RuleBase" id="RU003932"/>
    </source>
</evidence>
<reference evidence="21 22" key="1">
    <citation type="submission" date="2017-10" db="EMBL/GenBank/DDBJ databases">
        <title>A novel species of cold-tolerant Malassezia isolated from bats.</title>
        <authorList>
            <person name="Lorch J.M."/>
            <person name="Palmer J.M."/>
            <person name="Vanderwolf K.J."/>
            <person name="Schmidt K.Z."/>
            <person name="Verant M.L."/>
            <person name="Weller T.J."/>
            <person name="Blehert D.S."/>
        </authorList>
    </citation>
    <scope>NUCLEOTIDE SEQUENCE [LARGE SCALE GENOMIC DNA]</scope>
    <source>
        <strain evidence="21 22">NWHC:44797-103</strain>
    </source>
</reference>
<dbReference type="PRINTS" id="PR00195">
    <property type="entry name" value="DYNAMIN"/>
</dbReference>
<dbReference type="PROSITE" id="PS51718">
    <property type="entry name" value="G_DYNAMIN_2"/>
    <property type="match status" value="1"/>
</dbReference>
<dbReference type="EC" id="3.6.5.5" evidence="3"/>
<dbReference type="InterPro" id="IPR020850">
    <property type="entry name" value="GED_dom"/>
</dbReference>
<feature type="region of interest" description="Disordered" evidence="18">
    <location>
        <begin position="89"/>
        <end position="125"/>
    </location>
</feature>
<dbReference type="GO" id="GO:0046872">
    <property type="term" value="F:metal ion binding"/>
    <property type="evidence" value="ECO:0007669"/>
    <property type="project" value="UniProtKB-KW"/>
</dbReference>
<evidence type="ECO:0000313" key="22">
    <source>
        <dbReference type="Proteomes" id="UP000232875"/>
    </source>
</evidence>
<evidence type="ECO:0000256" key="8">
    <source>
        <dbReference type="ARBA" id="ARBA00022801"/>
    </source>
</evidence>
<dbReference type="InterPro" id="IPR030381">
    <property type="entry name" value="G_DYNAMIN_dom"/>
</dbReference>
<dbReference type="SUPFAM" id="SSF52540">
    <property type="entry name" value="P-loop containing nucleoside triphosphate hydrolases"/>
    <property type="match status" value="1"/>
</dbReference>
<dbReference type="GO" id="GO:0005525">
    <property type="term" value="F:GTP binding"/>
    <property type="evidence" value="ECO:0007669"/>
    <property type="project" value="UniProtKB-KW"/>
</dbReference>
<evidence type="ECO:0000256" key="3">
    <source>
        <dbReference type="ARBA" id="ARBA00011980"/>
    </source>
</evidence>
<proteinExistence type="inferred from homology"/>
<dbReference type="SMART" id="SM00053">
    <property type="entry name" value="DYNc"/>
    <property type="match status" value="1"/>
</dbReference>
<evidence type="ECO:0000256" key="11">
    <source>
        <dbReference type="ARBA" id="ARBA00022989"/>
    </source>
</evidence>
<dbReference type="GO" id="GO:0031623">
    <property type="term" value="P:receptor internalization"/>
    <property type="evidence" value="ECO:0007669"/>
    <property type="project" value="TreeGrafter"/>
</dbReference>
<evidence type="ECO:0000256" key="1">
    <source>
        <dbReference type="ARBA" id="ARBA00004273"/>
    </source>
</evidence>
<comment type="similarity">
    <text evidence="17">Belongs to the TRAFAC class dynamin-like GTPase superfamily. Dynamin/Fzo/YdjA family.</text>
</comment>
<evidence type="ECO:0000256" key="18">
    <source>
        <dbReference type="SAM" id="MobiDB-lite"/>
    </source>
</evidence>
<comment type="catalytic activity">
    <reaction evidence="16">
        <text>GTP + H2O = GDP + phosphate + H(+)</text>
        <dbReference type="Rhea" id="RHEA:19669"/>
        <dbReference type="ChEBI" id="CHEBI:15377"/>
        <dbReference type="ChEBI" id="CHEBI:15378"/>
        <dbReference type="ChEBI" id="CHEBI:37565"/>
        <dbReference type="ChEBI" id="CHEBI:43474"/>
        <dbReference type="ChEBI" id="CHEBI:58189"/>
        <dbReference type="EC" id="3.6.5.5"/>
    </reaction>
</comment>
<dbReference type="GO" id="GO:0005874">
    <property type="term" value="C:microtubule"/>
    <property type="evidence" value="ECO:0007669"/>
    <property type="project" value="TreeGrafter"/>
</dbReference>
<dbReference type="Proteomes" id="UP000232875">
    <property type="component" value="Unassembled WGS sequence"/>
</dbReference>
<dbReference type="Pfam" id="PF00350">
    <property type="entry name" value="Dynamin_N"/>
    <property type="match status" value="1"/>
</dbReference>
<keyword evidence="4" id="KW-0812">Transmembrane</keyword>
<dbReference type="PANTHER" id="PTHR11566">
    <property type="entry name" value="DYNAMIN"/>
    <property type="match status" value="1"/>
</dbReference>
<dbReference type="InterPro" id="IPR027417">
    <property type="entry name" value="P-loop_NTPase"/>
</dbReference>
<evidence type="ECO:0000256" key="16">
    <source>
        <dbReference type="ARBA" id="ARBA00048040"/>
    </source>
</evidence>
<dbReference type="PANTHER" id="PTHR11566:SF212">
    <property type="entry name" value="DYNAMIN"/>
    <property type="match status" value="1"/>
</dbReference>
<dbReference type="Gene3D" id="3.40.50.300">
    <property type="entry name" value="P-loop containing nucleotide triphosphate hydrolases"/>
    <property type="match status" value="1"/>
</dbReference>
<comment type="subcellular location">
    <subcellularLocation>
        <location evidence="1">Mitochondrion inner membrane</location>
    </subcellularLocation>
    <subcellularLocation>
        <location evidence="2">Mitochondrion intermembrane space</location>
    </subcellularLocation>
</comment>
<evidence type="ECO:0000313" key="21">
    <source>
        <dbReference type="EMBL" id="PKI84243.1"/>
    </source>
</evidence>
<dbReference type="AlphaFoldDB" id="A0A2N1JCI3"/>
<evidence type="ECO:0000256" key="5">
    <source>
        <dbReference type="ARBA" id="ARBA00022723"/>
    </source>
</evidence>
<dbReference type="OrthoDB" id="5061070at2759"/>
<dbReference type="PROSITE" id="PS00410">
    <property type="entry name" value="G_DYNAMIN_1"/>
    <property type="match status" value="1"/>
</dbReference>
<dbReference type="EMBL" id="KZ454989">
    <property type="protein sequence ID" value="PKI84243.1"/>
    <property type="molecule type" value="Genomic_DNA"/>
</dbReference>
<dbReference type="GO" id="GO:0008017">
    <property type="term" value="F:microtubule binding"/>
    <property type="evidence" value="ECO:0007669"/>
    <property type="project" value="TreeGrafter"/>
</dbReference>
<evidence type="ECO:0000256" key="13">
    <source>
        <dbReference type="ARBA" id="ARBA00023134"/>
    </source>
</evidence>
<dbReference type="PROSITE" id="PS51388">
    <property type="entry name" value="GED"/>
    <property type="match status" value="1"/>
</dbReference>
<dbReference type="InterPro" id="IPR001401">
    <property type="entry name" value="Dynamin_GTPase"/>
</dbReference>
<evidence type="ECO:0000256" key="15">
    <source>
        <dbReference type="ARBA" id="ARBA00023157"/>
    </source>
</evidence>
<evidence type="ECO:0000256" key="9">
    <source>
        <dbReference type="ARBA" id="ARBA00022842"/>
    </source>
</evidence>
<organism evidence="21 22">
    <name type="scientific">Malassezia vespertilionis</name>
    <dbReference type="NCBI Taxonomy" id="2020962"/>
    <lineage>
        <taxon>Eukaryota</taxon>
        <taxon>Fungi</taxon>
        <taxon>Dikarya</taxon>
        <taxon>Basidiomycota</taxon>
        <taxon>Ustilaginomycotina</taxon>
        <taxon>Malasseziomycetes</taxon>
        <taxon>Malasseziales</taxon>
        <taxon>Malasseziaceae</taxon>
        <taxon>Malassezia</taxon>
    </lineage>
</organism>
<keyword evidence="9" id="KW-0460">Magnesium</keyword>
<evidence type="ECO:0000256" key="6">
    <source>
        <dbReference type="ARBA" id="ARBA00022741"/>
    </source>
</evidence>
<dbReference type="InterPro" id="IPR045063">
    <property type="entry name" value="Dynamin_N"/>
</dbReference>
<keyword evidence="22" id="KW-1185">Reference proteome</keyword>
<keyword evidence="5" id="KW-0479">Metal-binding</keyword>
<keyword evidence="10" id="KW-0809">Transit peptide</keyword>
<keyword evidence="15" id="KW-1015">Disulfide bond</keyword>
<accession>A0A2N1JCI3</accession>
<dbReference type="InterPro" id="IPR019762">
    <property type="entry name" value="Dynamin_GTPase_CS"/>
</dbReference>
<evidence type="ECO:0000256" key="4">
    <source>
        <dbReference type="ARBA" id="ARBA00022692"/>
    </source>
</evidence>
<keyword evidence="12" id="KW-0496">Mitochondrion</keyword>
<dbReference type="InterPro" id="IPR056495">
    <property type="entry name" value="LIS_MGM1"/>
</dbReference>
<dbReference type="CDD" id="cd08771">
    <property type="entry name" value="DLP_1"/>
    <property type="match status" value="1"/>
</dbReference>
<dbReference type="InterPro" id="IPR022812">
    <property type="entry name" value="Dynamin"/>
</dbReference>
<evidence type="ECO:0000256" key="14">
    <source>
        <dbReference type="ARBA" id="ARBA00023136"/>
    </source>
</evidence>
<protein>
    <recommendedName>
        <fullName evidence="3">dynamin GTPase</fullName>
        <ecNumber evidence="3">3.6.5.5</ecNumber>
    </recommendedName>
</protein>
<evidence type="ECO:0000256" key="10">
    <source>
        <dbReference type="ARBA" id="ARBA00022946"/>
    </source>
</evidence>
<dbReference type="GO" id="GO:0003924">
    <property type="term" value="F:GTPase activity"/>
    <property type="evidence" value="ECO:0007669"/>
    <property type="project" value="InterPro"/>
</dbReference>
<gene>
    <name evidence="21" type="primary">MGM1</name>
    <name evidence="21" type="ORF">MVES_001556</name>
</gene>
<evidence type="ECO:0000256" key="7">
    <source>
        <dbReference type="ARBA" id="ARBA00022792"/>
    </source>
</evidence>
<dbReference type="GO" id="GO:0005743">
    <property type="term" value="C:mitochondrial inner membrane"/>
    <property type="evidence" value="ECO:0007669"/>
    <property type="project" value="UniProtKB-SubCell"/>
</dbReference>
<feature type="compositionally biased region" description="Gly residues" evidence="18">
    <location>
        <begin position="108"/>
        <end position="120"/>
    </location>
</feature>
<keyword evidence="8" id="KW-0378">Hydrolase</keyword>
<keyword evidence="13 17" id="KW-0342">GTP-binding</keyword>
<keyword evidence="6 17" id="KW-0547">Nucleotide-binding</keyword>
<dbReference type="GO" id="GO:0005886">
    <property type="term" value="C:plasma membrane"/>
    <property type="evidence" value="ECO:0007669"/>
    <property type="project" value="TreeGrafter"/>
</dbReference>
<feature type="domain" description="GED" evidence="19">
    <location>
        <begin position="776"/>
        <end position="869"/>
    </location>
</feature>
<dbReference type="Pfam" id="PF24550">
    <property type="entry name" value="LIS_MGM1"/>
    <property type="match status" value="1"/>
</dbReference>